<proteinExistence type="predicted"/>
<accession>A0A8S5Q3Q4</accession>
<evidence type="ECO:0000313" key="1">
    <source>
        <dbReference type="EMBL" id="DAE13172.1"/>
    </source>
</evidence>
<protein>
    <submittedName>
        <fullName evidence="1">Uncharacterized protein</fullName>
    </submittedName>
</protein>
<name>A0A8S5Q3Q4_9CAUD</name>
<organism evidence="1">
    <name type="scientific">Siphoviridae sp. ctLqe90</name>
    <dbReference type="NCBI Taxonomy" id="2825456"/>
    <lineage>
        <taxon>Viruses</taxon>
        <taxon>Duplodnaviria</taxon>
        <taxon>Heunggongvirae</taxon>
        <taxon>Uroviricota</taxon>
        <taxon>Caudoviricetes</taxon>
    </lineage>
</organism>
<dbReference type="EMBL" id="BK015564">
    <property type="protein sequence ID" value="DAE13172.1"/>
    <property type="molecule type" value="Genomic_DNA"/>
</dbReference>
<reference evidence="1" key="1">
    <citation type="journal article" date="2021" name="Proc. Natl. Acad. Sci. U.S.A.">
        <title>A Catalog of Tens of Thousands of Viruses from Human Metagenomes Reveals Hidden Associations with Chronic Diseases.</title>
        <authorList>
            <person name="Tisza M.J."/>
            <person name="Buck C.B."/>
        </authorList>
    </citation>
    <scope>NUCLEOTIDE SEQUENCE</scope>
    <source>
        <strain evidence="1">CtLqe90</strain>
    </source>
</reference>
<sequence>MIVFKTIVLTFRKFAVRVYFIIQEVLFMHLL</sequence>